<evidence type="ECO:0000313" key="3">
    <source>
        <dbReference type="Proteomes" id="UP000322080"/>
    </source>
</evidence>
<evidence type="ECO:0000313" key="2">
    <source>
        <dbReference type="EMBL" id="TYB82514.1"/>
    </source>
</evidence>
<name>A0A5D0RPK1_9RHOB</name>
<protein>
    <submittedName>
        <fullName evidence="2">Respiratory nitrate reductase subunit gamma</fullName>
    </submittedName>
</protein>
<organism evidence="2 3">
    <name type="scientific">Maritimibacter fusiformis</name>
    <dbReference type="NCBI Taxonomy" id="2603819"/>
    <lineage>
        <taxon>Bacteria</taxon>
        <taxon>Pseudomonadati</taxon>
        <taxon>Pseudomonadota</taxon>
        <taxon>Alphaproteobacteria</taxon>
        <taxon>Rhodobacterales</taxon>
        <taxon>Roseobacteraceae</taxon>
        <taxon>Maritimibacter</taxon>
    </lineage>
</organism>
<gene>
    <name evidence="2" type="ORF">FVF75_07310</name>
</gene>
<evidence type="ECO:0000256" key="1">
    <source>
        <dbReference type="SAM" id="Phobius"/>
    </source>
</evidence>
<keyword evidence="1" id="KW-1133">Transmembrane helix</keyword>
<keyword evidence="1" id="KW-0472">Membrane</keyword>
<proteinExistence type="predicted"/>
<reference evidence="2 3" key="1">
    <citation type="submission" date="2019-08" db="EMBL/GenBank/DDBJ databases">
        <title>Identification of a novel species of the genus Boseongicola.</title>
        <authorList>
            <person name="Zhang X.-Q."/>
        </authorList>
    </citation>
    <scope>NUCLEOTIDE SEQUENCE [LARGE SCALE GENOMIC DNA]</scope>
    <source>
        <strain evidence="2 3">HY14</strain>
    </source>
</reference>
<dbReference type="SUPFAM" id="SSF103501">
    <property type="entry name" value="Respiratory nitrate reductase 1 gamma chain"/>
    <property type="match status" value="1"/>
</dbReference>
<feature type="transmembrane region" description="Helical" evidence="1">
    <location>
        <begin position="150"/>
        <end position="167"/>
    </location>
</feature>
<keyword evidence="3" id="KW-1185">Reference proteome</keyword>
<comment type="caution">
    <text evidence="2">The sequence shown here is derived from an EMBL/GenBank/DDBJ whole genome shotgun (WGS) entry which is preliminary data.</text>
</comment>
<dbReference type="InterPro" id="IPR036197">
    <property type="entry name" value="NarG-like_sf"/>
</dbReference>
<keyword evidence="1" id="KW-0812">Transmembrane</keyword>
<dbReference type="AlphaFoldDB" id="A0A5D0RPK1"/>
<accession>A0A5D0RPK1</accession>
<feature type="transmembrane region" description="Helical" evidence="1">
    <location>
        <begin position="115"/>
        <end position="134"/>
    </location>
</feature>
<feature type="transmembrane region" description="Helical" evidence="1">
    <location>
        <begin position="75"/>
        <end position="100"/>
    </location>
</feature>
<dbReference type="Proteomes" id="UP000322080">
    <property type="component" value="Unassembled WGS sequence"/>
</dbReference>
<dbReference type="Gene3D" id="1.20.950.20">
    <property type="entry name" value="Transmembrane di-heme cytochromes, Chain C"/>
    <property type="match status" value="1"/>
</dbReference>
<dbReference type="RefSeq" id="WP_148377277.1">
    <property type="nucleotide sequence ID" value="NZ_VSIY01000004.1"/>
</dbReference>
<dbReference type="EMBL" id="VSIY01000004">
    <property type="protein sequence ID" value="TYB82514.1"/>
    <property type="molecule type" value="Genomic_DNA"/>
</dbReference>
<sequence>MNNPYFDLLMWARGPGFDIALTIMVGGILLRLVEIFVLGRKKDLAAPKGNGVLQGLRTVFTRSVPRKGAMKEAPVTYIAGYLFHIGFFVAFLFLGAHIALIGDLIGIQWPAANKALIEIATAIAVVALIALLWTRFKDPVRRALSTFDDYLVWVLSILPLVTGYAAVNTMFGDSTLMMAIHMLSAEALMIAFPFTKLMHAVTFAVSRYYNGSIQGRKGAES</sequence>
<feature type="transmembrane region" description="Helical" evidence="1">
    <location>
        <begin position="187"/>
        <end position="209"/>
    </location>
</feature>
<feature type="transmembrane region" description="Helical" evidence="1">
    <location>
        <begin position="20"/>
        <end position="38"/>
    </location>
</feature>